<organism evidence="1 2">
    <name type="scientific">Nyctereutes procyonoides</name>
    <name type="common">Raccoon dog</name>
    <name type="synonym">Canis procyonoides</name>
    <dbReference type="NCBI Taxonomy" id="34880"/>
    <lineage>
        <taxon>Eukaryota</taxon>
        <taxon>Metazoa</taxon>
        <taxon>Chordata</taxon>
        <taxon>Craniata</taxon>
        <taxon>Vertebrata</taxon>
        <taxon>Euteleostomi</taxon>
        <taxon>Mammalia</taxon>
        <taxon>Eutheria</taxon>
        <taxon>Laurasiatheria</taxon>
        <taxon>Carnivora</taxon>
        <taxon>Caniformia</taxon>
        <taxon>Canidae</taxon>
        <taxon>Nyctereutes</taxon>
    </lineage>
</organism>
<gene>
    <name evidence="1" type="ORF">NYPRO_LOCUS24380</name>
</gene>
<name>A0A811ZST9_NYCPR</name>
<accession>A0A811ZST9</accession>
<dbReference type="Proteomes" id="UP000645828">
    <property type="component" value="Unassembled WGS sequence"/>
</dbReference>
<keyword evidence="2" id="KW-1185">Reference proteome</keyword>
<reference evidence="1" key="1">
    <citation type="submission" date="2020-12" db="EMBL/GenBank/DDBJ databases">
        <authorList>
            <consortium name="Molecular Ecology Group"/>
        </authorList>
    </citation>
    <scope>NUCLEOTIDE SEQUENCE</scope>
    <source>
        <strain evidence="1">TBG_1078</strain>
    </source>
</reference>
<sequence length="211" mass="23685">MFLPGIWRSRLEEEVLANRNDGRPQSVNKMSYSICRRQHKMEHTGHGCHFTCLGAPCNTDKDKGKRMAGFLKQQILKTESLEVNTWKAAGSLVGLGWAAKYSIHNSGLPCAHLHTIRVGICLCTPEQVHWDKTLNFLEKLLSPRKGAICGTYITQEPCLGLSCDSEGNCVVCINLYTNLLWGLNPQESYAPVTEPARHLGHQHFLKPLEEF</sequence>
<comment type="caution">
    <text evidence="1">The sequence shown here is derived from an EMBL/GenBank/DDBJ whole genome shotgun (WGS) entry which is preliminary data.</text>
</comment>
<dbReference type="AlphaFoldDB" id="A0A811ZST9"/>
<proteinExistence type="predicted"/>
<evidence type="ECO:0000313" key="1">
    <source>
        <dbReference type="EMBL" id="CAD7691586.1"/>
    </source>
</evidence>
<dbReference type="EMBL" id="CAJHUB010000775">
    <property type="protein sequence ID" value="CAD7691586.1"/>
    <property type="molecule type" value="Genomic_DNA"/>
</dbReference>
<protein>
    <submittedName>
        <fullName evidence="1">(raccoon dog) hypothetical protein</fullName>
    </submittedName>
</protein>
<evidence type="ECO:0000313" key="2">
    <source>
        <dbReference type="Proteomes" id="UP000645828"/>
    </source>
</evidence>